<dbReference type="InterPro" id="IPR021354">
    <property type="entry name" value="DUF2975"/>
</dbReference>
<keyword evidence="1" id="KW-1133">Transmembrane helix</keyword>
<evidence type="ECO:0000313" key="2">
    <source>
        <dbReference type="EMBL" id="OSX92432.1"/>
    </source>
</evidence>
<name>A0AAP7W840_BACMY</name>
<proteinExistence type="predicted"/>
<feature type="transmembrane region" description="Helical" evidence="1">
    <location>
        <begin position="49"/>
        <end position="70"/>
    </location>
</feature>
<feature type="transmembrane region" description="Helical" evidence="1">
    <location>
        <begin position="90"/>
        <end position="113"/>
    </location>
</feature>
<evidence type="ECO:0000256" key="1">
    <source>
        <dbReference type="SAM" id="Phobius"/>
    </source>
</evidence>
<keyword evidence="1" id="KW-0812">Transmembrane</keyword>
<evidence type="ECO:0000313" key="3">
    <source>
        <dbReference type="Proteomes" id="UP000194131"/>
    </source>
</evidence>
<feature type="transmembrane region" description="Helical" evidence="1">
    <location>
        <begin position="164"/>
        <end position="184"/>
    </location>
</feature>
<comment type="caution">
    <text evidence="2">The sequence shown here is derived from an EMBL/GenBank/DDBJ whole genome shotgun (WGS) entry which is preliminary data.</text>
</comment>
<sequence>MLSKFKRYFNKNNKTIKTIYFYCKTINHMIKSCCYYISEVLFMKQVTTLFLKLAIIFIGFPVLALCIFLVPKIGNFGGELYPDIAYMKSLVLINMYAAAIPFYFALYQAFKLLSYIDKNQAFSELSVKALKNIKYCAITISTLYLLGMPLYYLMAKKIDPPSFIPIGLTIIFASMVIAVFAAVLQRLLQEAINIKSENDLTV</sequence>
<dbReference type="EMBL" id="MRWU01000007">
    <property type="protein sequence ID" value="OSX92432.1"/>
    <property type="molecule type" value="Genomic_DNA"/>
</dbReference>
<accession>A0AAP7W840</accession>
<gene>
    <name evidence="2" type="ORF">S3E15_05413</name>
</gene>
<keyword evidence="1" id="KW-0472">Membrane</keyword>
<feature type="transmembrane region" description="Helical" evidence="1">
    <location>
        <begin position="133"/>
        <end position="152"/>
    </location>
</feature>
<dbReference type="Pfam" id="PF11188">
    <property type="entry name" value="DUF2975"/>
    <property type="match status" value="1"/>
</dbReference>
<protein>
    <recommendedName>
        <fullName evidence="4">DUF2975 domain-containing protein</fullName>
    </recommendedName>
</protein>
<organism evidence="2 3">
    <name type="scientific">Bacillus mycoides</name>
    <dbReference type="NCBI Taxonomy" id="1405"/>
    <lineage>
        <taxon>Bacteria</taxon>
        <taxon>Bacillati</taxon>
        <taxon>Bacillota</taxon>
        <taxon>Bacilli</taxon>
        <taxon>Bacillales</taxon>
        <taxon>Bacillaceae</taxon>
        <taxon>Bacillus</taxon>
        <taxon>Bacillus cereus group</taxon>
    </lineage>
</organism>
<dbReference type="Proteomes" id="UP000194131">
    <property type="component" value="Unassembled WGS sequence"/>
</dbReference>
<reference evidence="2 3" key="1">
    <citation type="submission" date="2016-12" db="EMBL/GenBank/DDBJ databases">
        <title>Genome Sequences of Twelve Sporeforming Bacillus Species Isolated from Foods.</title>
        <authorList>
            <person name="De Jong A."/>
            <person name="Holsappel S."/>
            <person name="Kuipers O.P."/>
        </authorList>
    </citation>
    <scope>NUCLEOTIDE SEQUENCE [LARGE SCALE GENOMIC DNA]</scope>
    <source>
        <strain evidence="2 3">S3E15</strain>
    </source>
</reference>
<dbReference type="AlphaFoldDB" id="A0AAP7W840"/>
<evidence type="ECO:0008006" key="4">
    <source>
        <dbReference type="Google" id="ProtNLM"/>
    </source>
</evidence>